<dbReference type="InterPro" id="IPR013221">
    <property type="entry name" value="Mur_ligase_cen"/>
</dbReference>
<dbReference type="GO" id="GO:0004326">
    <property type="term" value="F:tetrahydrofolylpolyglutamate synthase activity"/>
    <property type="evidence" value="ECO:0007669"/>
    <property type="project" value="InterPro"/>
</dbReference>
<evidence type="ECO:0000256" key="7">
    <source>
        <dbReference type="ARBA" id="ARBA00022840"/>
    </source>
</evidence>
<dbReference type="eggNOG" id="COG0769">
    <property type="taxonomic scope" value="Bacteria"/>
</dbReference>
<dbReference type="Gene3D" id="3.40.1390.10">
    <property type="entry name" value="MurE/MurF, N-terminal domain"/>
    <property type="match status" value="1"/>
</dbReference>
<evidence type="ECO:0000313" key="24">
    <source>
        <dbReference type="EMBL" id="EFR43258.1"/>
    </source>
</evidence>
<feature type="binding site" evidence="19">
    <location>
        <begin position="153"/>
        <end position="154"/>
    </location>
    <ligand>
        <name>UDP-N-acetyl-alpha-D-muramoyl-L-alanyl-D-glutamate</name>
        <dbReference type="ChEBI" id="CHEBI:83900"/>
    </ligand>
</feature>
<comment type="catalytic activity">
    <reaction evidence="12 19">
        <text>UDP-N-acetyl-alpha-D-muramoyl-L-alanyl-D-glutamate + meso-2,6-diaminopimelate + ATP = UDP-N-acetyl-alpha-D-muramoyl-L-alanyl-gamma-D-glutamyl-meso-2,6-diaminopimelate + ADP + phosphate + H(+)</text>
        <dbReference type="Rhea" id="RHEA:23676"/>
        <dbReference type="ChEBI" id="CHEBI:15378"/>
        <dbReference type="ChEBI" id="CHEBI:30616"/>
        <dbReference type="ChEBI" id="CHEBI:43474"/>
        <dbReference type="ChEBI" id="CHEBI:57791"/>
        <dbReference type="ChEBI" id="CHEBI:83900"/>
        <dbReference type="ChEBI" id="CHEBI:83905"/>
        <dbReference type="ChEBI" id="CHEBI:456216"/>
        <dbReference type="EC" id="6.3.2.13"/>
    </reaction>
</comment>
<feature type="short sequence motif" description="Meso-diaminopimelate recognition motif" evidence="19">
    <location>
        <begin position="414"/>
        <end position="417"/>
    </location>
</feature>
<comment type="pathway">
    <text evidence="1 19 20">Cell wall biogenesis; peptidoglycan biosynthesis.</text>
</comment>
<feature type="binding site" evidence="19">
    <location>
        <begin position="414"/>
        <end position="417"/>
    </location>
    <ligand>
        <name>meso-2,6-diaminopimelate</name>
        <dbReference type="ChEBI" id="CHEBI:57791"/>
    </ligand>
</feature>
<keyword evidence="10 19" id="KW-0131">Cell cycle</keyword>
<dbReference type="UniPathway" id="UPA00219"/>
<comment type="caution">
    <text evidence="24">The sequence shown here is derived from an EMBL/GenBank/DDBJ whole genome shotgun (WGS) entry which is preliminary data.</text>
</comment>
<dbReference type="NCBIfam" id="NF001124">
    <property type="entry name" value="PRK00139.1-2"/>
    <property type="match status" value="1"/>
</dbReference>
<evidence type="ECO:0000256" key="4">
    <source>
        <dbReference type="ARBA" id="ARBA00022598"/>
    </source>
</evidence>
<evidence type="ECO:0000256" key="9">
    <source>
        <dbReference type="ARBA" id="ARBA00022984"/>
    </source>
</evidence>
<dbReference type="InterPro" id="IPR004101">
    <property type="entry name" value="Mur_ligase_C"/>
</dbReference>
<dbReference type="SUPFAM" id="SSF63418">
    <property type="entry name" value="MurE/MurF N-terminal domain"/>
    <property type="match status" value="1"/>
</dbReference>
<evidence type="ECO:0000259" key="23">
    <source>
        <dbReference type="Pfam" id="PF08245"/>
    </source>
</evidence>
<dbReference type="PROSITE" id="PS01011">
    <property type="entry name" value="FOLYLPOLYGLU_SYNT_1"/>
    <property type="match status" value="1"/>
</dbReference>
<dbReference type="GO" id="GO:0000287">
    <property type="term" value="F:magnesium ion binding"/>
    <property type="evidence" value="ECO:0007669"/>
    <property type="project" value="UniProtKB-UniRule"/>
</dbReference>
<evidence type="ECO:0000256" key="19">
    <source>
        <dbReference type="HAMAP-Rule" id="MF_00208"/>
    </source>
</evidence>
<feature type="domain" description="Mur ligase central" evidence="23">
    <location>
        <begin position="109"/>
        <end position="319"/>
    </location>
</feature>
<keyword evidence="5 19" id="KW-0132">Cell division</keyword>
<dbReference type="GO" id="GO:0005524">
    <property type="term" value="F:ATP binding"/>
    <property type="evidence" value="ECO:0007669"/>
    <property type="project" value="UniProtKB-UniRule"/>
</dbReference>
<evidence type="ECO:0000256" key="14">
    <source>
        <dbReference type="ARBA" id="ARBA00066633"/>
    </source>
</evidence>
<dbReference type="GO" id="GO:0071555">
    <property type="term" value="P:cell wall organization"/>
    <property type="evidence" value="ECO:0007669"/>
    <property type="project" value="UniProtKB-KW"/>
</dbReference>
<protein>
    <recommendedName>
        <fullName evidence="15 19">UDP-N-acetylmuramoyl-L-alanyl-D-glutamate--2,6-diaminopimelate ligase</fullName>
        <ecNumber evidence="14 19">6.3.2.13</ecNumber>
    </recommendedName>
    <alternativeName>
        <fullName evidence="16 19">Meso-A2pm-adding enzyme</fullName>
    </alternativeName>
    <alternativeName>
        <fullName evidence="17 19">Meso-diaminopimelate-adding enzyme</fullName>
    </alternativeName>
    <alternativeName>
        <fullName evidence="18 19">UDP-MurNAc-L-Ala-D-Glu:meso-diaminopimelate ligase</fullName>
    </alternativeName>
    <alternativeName>
        <fullName evidence="19">UDP-MurNAc-tripeptide synthetase</fullName>
    </alternativeName>
    <alternativeName>
        <fullName evidence="19">UDP-N-acetylmuramyl-tripeptide synthetase</fullName>
    </alternativeName>
</protein>
<evidence type="ECO:0000259" key="22">
    <source>
        <dbReference type="Pfam" id="PF02875"/>
    </source>
</evidence>
<dbReference type="FunFam" id="3.90.190.20:FF:000006">
    <property type="entry name" value="UDP-N-acetylmuramoyl-L-alanyl-D-glutamate--2,6-diaminopimelate ligase"/>
    <property type="match status" value="1"/>
</dbReference>
<comment type="subcellular location">
    <subcellularLocation>
        <location evidence="19 20">Cytoplasm</location>
    </subcellularLocation>
</comment>
<dbReference type="PANTHER" id="PTHR23135:SF4">
    <property type="entry name" value="UDP-N-ACETYLMURAMOYL-L-ALANYL-D-GLUTAMATE--2,6-DIAMINOPIMELATE LIGASE MURE HOMOLOG, CHLOROPLASTIC"/>
    <property type="match status" value="1"/>
</dbReference>
<dbReference type="PANTHER" id="PTHR23135">
    <property type="entry name" value="MUR LIGASE FAMILY MEMBER"/>
    <property type="match status" value="1"/>
</dbReference>
<feature type="domain" description="Mur ligase C-terminal" evidence="22">
    <location>
        <begin position="341"/>
        <end position="472"/>
    </location>
</feature>
<feature type="modified residue" description="N6-carboxylysine" evidence="19">
    <location>
        <position position="220"/>
    </location>
</feature>
<keyword evidence="3 19" id="KW-0963">Cytoplasm</keyword>
<dbReference type="AlphaFoldDB" id="E4L7G8"/>
<feature type="binding site" evidence="19">
    <location>
        <position position="31"/>
    </location>
    <ligand>
        <name>UDP-N-acetyl-alpha-D-muramoyl-L-alanyl-D-glutamate</name>
        <dbReference type="ChEBI" id="CHEBI:83900"/>
    </ligand>
</feature>
<dbReference type="NCBIfam" id="NF001126">
    <property type="entry name" value="PRK00139.1-4"/>
    <property type="match status" value="1"/>
</dbReference>
<dbReference type="InterPro" id="IPR036615">
    <property type="entry name" value="Mur_ligase_C_dom_sf"/>
</dbReference>
<name>E4L7G8_9FIRM</name>
<dbReference type="GO" id="GO:0009252">
    <property type="term" value="P:peptidoglycan biosynthetic process"/>
    <property type="evidence" value="ECO:0007669"/>
    <property type="project" value="UniProtKB-UniRule"/>
</dbReference>
<dbReference type="Pfam" id="PF01225">
    <property type="entry name" value="Mur_ligase"/>
    <property type="match status" value="1"/>
</dbReference>
<evidence type="ECO:0000256" key="13">
    <source>
        <dbReference type="ARBA" id="ARBA00056782"/>
    </source>
</evidence>
<evidence type="ECO:0000313" key="25">
    <source>
        <dbReference type="Proteomes" id="UP000004594"/>
    </source>
</evidence>
<dbReference type="OrthoDB" id="9800958at2"/>
<dbReference type="SUPFAM" id="SSF53623">
    <property type="entry name" value="MurD-like peptide ligases, catalytic domain"/>
    <property type="match status" value="1"/>
</dbReference>
<dbReference type="GO" id="GO:0005737">
    <property type="term" value="C:cytoplasm"/>
    <property type="evidence" value="ECO:0007669"/>
    <property type="project" value="UniProtKB-SubCell"/>
</dbReference>
<feature type="binding site" evidence="19">
    <location>
        <position position="474"/>
    </location>
    <ligand>
        <name>meso-2,6-diaminopimelate</name>
        <dbReference type="ChEBI" id="CHEBI:57791"/>
    </ligand>
</feature>
<gene>
    <name evidence="19 24" type="primary">murE</name>
    <name evidence="24" type="ORF">HMPREF9220_1199</name>
</gene>
<dbReference type="EMBL" id="AENT01000004">
    <property type="protein sequence ID" value="EFR43258.1"/>
    <property type="molecule type" value="Genomic_DNA"/>
</dbReference>
<dbReference type="Proteomes" id="UP000004594">
    <property type="component" value="Unassembled WGS sequence"/>
</dbReference>
<dbReference type="HAMAP" id="MF_00208">
    <property type="entry name" value="MurE"/>
    <property type="match status" value="1"/>
</dbReference>
<dbReference type="GO" id="GO:0008360">
    <property type="term" value="P:regulation of cell shape"/>
    <property type="evidence" value="ECO:0007669"/>
    <property type="project" value="UniProtKB-KW"/>
</dbReference>
<dbReference type="InterPro" id="IPR000713">
    <property type="entry name" value="Mur_ligase_N"/>
</dbReference>
<evidence type="ECO:0000256" key="12">
    <source>
        <dbReference type="ARBA" id="ARBA00050251"/>
    </source>
</evidence>
<dbReference type="Pfam" id="PF02875">
    <property type="entry name" value="Mur_ligase_C"/>
    <property type="match status" value="1"/>
</dbReference>
<dbReference type="RefSeq" id="WP_007553870.1">
    <property type="nucleotide sequence ID" value="NZ_AENT01000004.1"/>
</dbReference>
<evidence type="ECO:0000256" key="2">
    <source>
        <dbReference type="ARBA" id="ARBA00005898"/>
    </source>
</evidence>
<evidence type="ECO:0000256" key="18">
    <source>
        <dbReference type="ARBA" id="ARBA00081560"/>
    </source>
</evidence>
<evidence type="ECO:0000256" key="3">
    <source>
        <dbReference type="ARBA" id="ARBA00022490"/>
    </source>
</evidence>
<accession>E4L7G8</accession>
<keyword evidence="6 19" id="KW-0547">Nucleotide-binding</keyword>
<evidence type="ECO:0000256" key="8">
    <source>
        <dbReference type="ARBA" id="ARBA00022960"/>
    </source>
</evidence>
<evidence type="ECO:0000256" key="1">
    <source>
        <dbReference type="ARBA" id="ARBA00004752"/>
    </source>
</evidence>
<dbReference type="InterPro" id="IPR005761">
    <property type="entry name" value="UDP-N-AcMur-Glu-dNH2Pim_ligase"/>
</dbReference>
<sequence>MKNLQELLNDSSYIKIIGNVDKDIIDITADSRMVKEGSLFICLSGYHVDGHKYVSEAVEKGAIAIIAEKKISVPEGVTVVYVKNTRTVMEKIAPLFFDYPSKSMRMIAVTGTNGKTTTTHIISHILKKAGYKTGVIGTIHALIGDEEFETHNTTPDIIDLQRLLYKMKKAKVTHVCMEVSSHSLVLGRVEGCEFDTAVFSNLTEDHLDFHKTMINYANAKAKLFSMVSEEGQVKPNKNACINIDDDYSHIMIDAIKDRKLCKLHTFSMNRDAELKVISTEFTGKNTKFICVYKNKEYPVTVKLMGRFNVYNIMAAMSAALSEGIDFNFIIKALTDFTNVPGRFELIDEGQEFSVVVDYAHTPDGLENILTTAREITTGKIIVVFGCGGDRDPMKRPIMGRIAAKYSDIAIVTSDNPRTEDPNSIVEQVVKGVKENAEKYNCKYKVLVDRRSAIKEAIEIARVNDIVIIAGKGHEDYQILKNKTIHFDDREEARRVLRG</sequence>
<dbReference type="SUPFAM" id="SSF53244">
    <property type="entry name" value="MurD-like peptide ligases, peptide-binding domain"/>
    <property type="match status" value="1"/>
</dbReference>
<evidence type="ECO:0000256" key="11">
    <source>
        <dbReference type="ARBA" id="ARBA00023316"/>
    </source>
</evidence>
<comment type="caution">
    <text evidence="19">Lacks conserved residue(s) required for the propagation of feature annotation.</text>
</comment>
<evidence type="ECO:0000256" key="5">
    <source>
        <dbReference type="ARBA" id="ARBA00022618"/>
    </source>
</evidence>
<comment type="function">
    <text evidence="13 19">Catalyzes the addition of meso-diaminopimelic acid to the nucleotide precursor UDP-N-acetylmuramoyl-L-alanyl-D-glutamate (UMAG) in the biosynthesis of bacterial cell-wall peptidoglycan.</text>
</comment>
<evidence type="ECO:0000256" key="20">
    <source>
        <dbReference type="RuleBase" id="RU004135"/>
    </source>
</evidence>
<feature type="domain" description="Mur ligase N-terminal catalytic" evidence="21">
    <location>
        <begin position="27"/>
        <end position="87"/>
    </location>
</feature>
<dbReference type="GO" id="GO:0008765">
    <property type="term" value="F:UDP-N-acetylmuramoylalanyl-D-glutamate-2,6-diaminopimelate ligase activity"/>
    <property type="evidence" value="ECO:0007669"/>
    <property type="project" value="UniProtKB-UniRule"/>
</dbReference>
<comment type="similarity">
    <text evidence="2 19">Belongs to the MurCDEF family. MurE subfamily.</text>
</comment>
<dbReference type="GO" id="GO:0051301">
    <property type="term" value="P:cell division"/>
    <property type="evidence" value="ECO:0007669"/>
    <property type="project" value="UniProtKB-KW"/>
</dbReference>
<evidence type="ECO:0000256" key="10">
    <source>
        <dbReference type="ARBA" id="ARBA00023306"/>
    </source>
</evidence>
<keyword evidence="8 19" id="KW-0133">Cell shape</keyword>
<evidence type="ECO:0000256" key="17">
    <source>
        <dbReference type="ARBA" id="ARBA00076158"/>
    </source>
</evidence>
<feature type="binding site" evidence="19">
    <location>
        <position position="152"/>
    </location>
    <ligand>
        <name>UDP-N-acetyl-alpha-D-muramoyl-L-alanyl-D-glutamate</name>
        <dbReference type="ChEBI" id="CHEBI:83900"/>
    </ligand>
</feature>
<keyword evidence="7 19" id="KW-0067">ATP-binding</keyword>
<dbReference type="EC" id="6.3.2.13" evidence="14 19"/>
<keyword evidence="9 19" id="KW-0573">Peptidoglycan synthesis</keyword>
<organism evidence="24 25">
    <name type="scientific">Dialister micraerophilus UPII 345-E</name>
    <dbReference type="NCBI Taxonomy" id="910314"/>
    <lineage>
        <taxon>Bacteria</taxon>
        <taxon>Bacillati</taxon>
        <taxon>Bacillota</taxon>
        <taxon>Negativicutes</taxon>
        <taxon>Veillonellales</taxon>
        <taxon>Veillonellaceae</taxon>
        <taxon>Dialister</taxon>
    </lineage>
</organism>
<dbReference type="InterPro" id="IPR018109">
    <property type="entry name" value="Folylpolyglutamate_synth_CS"/>
</dbReference>
<comment type="cofactor">
    <cofactor evidence="19">
        <name>Mg(2+)</name>
        <dbReference type="ChEBI" id="CHEBI:18420"/>
    </cofactor>
</comment>
<feature type="binding site" evidence="19">
    <location>
        <begin position="111"/>
        <end position="117"/>
    </location>
    <ligand>
        <name>ATP</name>
        <dbReference type="ChEBI" id="CHEBI:30616"/>
    </ligand>
</feature>
<dbReference type="Gene3D" id="3.90.190.20">
    <property type="entry name" value="Mur ligase, C-terminal domain"/>
    <property type="match status" value="1"/>
</dbReference>
<feature type="binding site" evidence="19">
    <location>
        <position position="390"/>
    </location>
    <ligand>
        <name>meso-2,6-diaminopimelate</name>
        <dbReference type="ChEBI" id="CHEBI:57791"/>
    </ligand>
</feature>
<feature type="binding site" evidence="19">
    <location>
        <position position="188"/>
    </location>
    <ligand>
        <name>UDP-N-acetyl-alpha-D-muramoyl-L-alanyl-D-glutamate</name>
        <dbReference type="ChEBI" id="CHEBI:83900"/>
    </ligand>
</feature>
<reference evidence="24 25" key="1">
    <citation type="submission" date="2010-11" db="EMBL/GenBank/DDBJ databases">
        <authorList>
            <person name="Durkin A.S."/>
            <person name="Madupu R."/>
            <person name="Torralba M."/>
            <person name="Gillis M."/>
            <person name="Methe B."/>
            <person name="Sutton G."/>
            <person name="Nelson K.E."/>
        </authorList>
    </citation>
    <scope>NUCLEOTIDE SEQUENCE [LARGE SCALE GENOMIC DNA]</scope>
    <source>
        <strain evidence="24 25">UPII 345-E</strain>
    </source>
</reference>
<feature type="binding site" evidence="19">
    <location>
        <position position="470"/>
    </location>
    <ligand>
        <name>meso-2,6-diaminopimelate</name>
        <dbReference type="ChEBI" id="CHEBI:57791"/>
    </ligand>
</feature>
<feature type="binding site" evidence="19">
    <location>
        <position position="180"/>
    </location>
    <ligand>
        <name>UDP-N-acetyl-alpha-D-muramoyl-L-alanyl-D-glutamate</name>
        <dbReference type="ChEBI" id="CHEBI:83900"/>
    </ligand>
</feature>
<keyword evidence="19" id="KW-0460">Magnesium</keyword>
<evidence type="ECO:0000256" key="15">
    <source>
        <dbReference type="ARBA" id="ARBA00072883"/>
    </source>
</evidence>
<proteinExistence type="inferred from homology"/>
<dbReference type="Pfam" id="PF08245">
    <property type="entry name" value="Mur_ligase_M"/>
    <property type="match status" value="1"/>
</dbReference>
<comment type="PTM">
    <text evidence="19">Carboxylation is probably crucial for Mg(2+) binding and, consequently, for the gamma-phosphate positioning of ATP.</text>
</comment>
<evidence type="ECO:0000256" key="6">
    <source>
        <dbReference type="ARBA" id="ARBA00022741"/>
    </source>
</evidence>
<dbReference type="InterPro" id="IPR036565">
    <property type="entry name" value="Mur-like_cat_sf"/>
</dbReference>
<keyword evidence="4 19" id="KW-0436">Ligase</keyword>
<dbReference type="NCBIfam" id="TIGR01085">
    <property type="entry name" value="murE"/>
    <property type="match status" value="1"/>
</dbReference>
<keyword evidence="11 19" id="KW-0961">Cell wall biogenesis/degradation</keyword>
<evidence type="ECO:0000259" key="21">
    <source>
        <dbReference type="Pfam" id="PF01225"/>
    </source>
</evidence>
<evidence type="ECO:0000256" key="16">
    <source>
        <dbReference type="ARBA" id="ARBA00075482"/>
    </source>
</evidence>
<dbReference type="InterPro" id="IPR035911">
    <property type="entry name" value="MurE/MurF_N"/>
</dbReference>
<dbReference type="Gene3D" id="3.40.1190.10">
    <property type="entry name" value="Mur-like, catalytic domain"/>
    <property type="match status" value="1"/>
</dbReference>